<reference evidence="3" key="1">
    <citation type="journal article" date="2021" name="mSystems">
        <title>Bacteria and Archaea Synergistically Convert Glycine Betaine to Biogenic Methane in the Formosa Cold Seep of the South China Sea.</title>
        <authorList>
            <person name="Li L."/>
            <person name="Zhang W."/>
            <person name="Zhang S."/>
            <person name="Song L."/>
            <person name="Sun Q."/>
            <person name="Zhang H."/>
            <person name="Xiang H."/>
            <person name="Dong X."/>
        </authorList>
    </citation>
    <scope>NUCLEOTIDE SEQUENCE</scope>
    <source>
        <strain evidence="3">ZWT</strain>
    </source>
</reference>
<dbReference type="Gene3D" id="3.20.20.450">
    <property type="entry name" value="EAL domain"/>
    <property type="match status" value="1"/>
</dbReference>
<evidence type="ECO:0000259" key="2">
    <source>
        <dbReference type="PROSITE" id="PS51833"/>
    </source>
</evidence>
<dbReference type="Gene3D" id="1.10.3210.10">
    <property type="entry name" value="Hypothetical protein af1432"/>
    <property type="match status" value="1"/>
</dbReference>
<evidence type="ECO:0000313" key="4">
    <source>
        <dbReference type="Proteomes" id="UP001056429"/>
    </source>
</evidence>
<protein>
    <submittedName>
        <fullName evidence="3">HDOD domain-containing protein</fullName>
    </submittedName>
</protein>
<keyword evidence="4" id="KW-1185">Reference proteome</keyword>
<feature type="domain" description="HDOD" evidence="2">
    <location>
        <begin position="198"/>
        <end position="385"/>
    </location>
</feature>
<organism evidence="3 4">
    <name type="scientific">Oceanirhabdus seepicola</name>
    <dbReference type="NCBI Taxonomy" id="2828781"/>
    <lineage>
        <taxon>Bacteria</taxon>
        <taxon>Bacillati</taxon>
        <taxon>Bacillota</taxon>
        <taxon>Clostridia</taxon>
        <taxon>Eubacteriales</taxon>
        <taxon>Clostridiaceae</taxon>
        <taxon>Oceanirhabdus</taxon>
    </lineage>
</organism>
<dbReference type="PROSITE" id="PS50883">
    <property type="entry name" value="EAL"/>
    <property type="match status" value="1"/>
</dbReference>
<dbReference type="SUPFAM" id="SSF141868">
    <property type="entry name" value="EAL domain-like"/>
    <property type="match status" value="1"/>
</dbReference>
<proteinExistence type="predicted"/>
<sequence length="405" mass="46864">MDKYIARQPILDKNKNVIFYEMLFRSNKENYYQAVDGNQATYDVISNTFLSIGIEKITDGKKAFINFTKELLMNETAMLLPKEYLAVEILENIEPTDEVLTVCRKLKKMGYTIVLDDFVYDSKYLSMAIIADIIKVDFIQTKGIERKRIVDKLKSYNISFLAEKVESREDFEEAVEYGYEYFQGYFFSKPEIISEHDIPNNNKINITLMQKIYDDIFDLNAIEDIIKRDLSMSYKLLKLVNSSYYGLRCEIISIKQAIMMLGIDEVRKWITLLVFKQAAEENHEALLMSTVVRARFGELLANNIELKDISSEVFLMELLSSLDVILNRPIDEILSGISVNEEIQKALNGENNILGIMHEMLNCYQCGDWTKFDIYALALGVTNVNVSEIYIEALTWVNDFDISKI</sequence>
<accession>A0A9J6NYG3</accession>
<dbReference type="PANTHER" id="PTHR33525:SF4">
    <property type="entry name" value="CYCLIC DI-GMP PHOSPHODIESTERASE CDGJ"/>
    <property type="match status" value="1"/>
</dbReference>
<comment type="caution">
    <text evidence="3">The sequence shown here is derived from an EMBL/GenBank/DDBJ whole genome shotgun (WGS) entry which is preliminary data.</text>
</comment>
<dbReference type="InterPro" id="IPR013976">
    <property type="entry name" value="HDOD"/>
</dbReference>
<dbReference type="RefSeq" id="WP_250857556.1">
    <property type="nucleotide sequence ID" value="NZ_JAGSOJ010000001.1"/>
</dbReference>
<dbReference type="SUPFAM" id="SSF109604">
    <property type="entry name" value="HD-domain/PDEase-like"/>
    <property type="match status" value="1"/>
</dbReference>
<reference evidence="3" key="2">
    <citation type="submission" date="2021-04" db="EMBL/GenBank/DDBJ databases">
        <authorList>
            <person name="Dong X."/>
        </authorList>
    </citation>
    <scope>NUCLEOTIDE SEQUENCE</scope>
    <source>
        <strain evidence="3">ZWT</strain>
    </source>
</reference>
<dbReference type="InterPro" id="IPR035919">
    <property type="entry name" value="EAL_sf"/>
</dbReference>
<dbReference type="AlphaFoldDB" id="A0A9J6NYG3"/>
<dbReference type="EMBL" id="JAGSOJ010000001">
    <property type="protein sequence ID" value="MCM1988685.1"/>
    <property type="molecule type" value="Genomic_DNA"/>
</dbReference>
<dbReference type="SMART" id="SM00052">
    <property type="entry name" value="EAL"/>
    <property type="match status" value="1"/>
</dbReference>
<dbReference type="InterPro" id="IPR052340">
    <property type="entry name" value="RNase_Y/CdgJ"/>
</dbReference>
<dbReference type="InterPro" id="IPR014408">
    <property type="entry name" value="dGMP_Pdiesterase_EAL/HD-GYP"/>
</dbReference>
<name>A0A9J6NYG3_9CLOT</name>
<dbReference type="InterPro" id="IPR001633">
    <property type="entry name" value="EAL_dom"/>
</dbReference>
<evidence type="ECO:0000259" key="1">
    <source>
        <dbReference type="PROSITE" id="PS50883"/>
    </source>
</evidence>
<dbReference type="Pfam" id="PF08668">
    <property type="entry name" value="HDOD"/>
    <property type="match status" value="1"/>
</dbReference>
<feature type="domain" description="EAL" evidence="1">
    <location>
        <begin position="1"/>
        <end position="204"/>
    </location>
</feature>
<gene>
    <name evidence="3" type="ORF">KDK92_02960</name>
</gene>
<dbReference type="Pfam" id="PF00563">
    <property type="entry name" value="EAL"/>
    <property type="match status" value="1"/>
</dbReference>
<dbReference type="PROSITE" id="PS51833">
    <property type="entry name" value="HDOD"/>
    <property type="match status" value="1"/>
</dbReference>
<dbReference type="Proteomes" id="UP001056429">
    <property type="component" value="Unassembled WGS sequence"/>
</dbReference>
<evidence type="ECO:0000313" key="3">
    <source>
        <dbReference type="EMBL" id="MCM1988685.1"/>
    </source>
</evidence>
<dbReference type="PIRSF" id="PIRSF003180">
    <property type="entry name" value="DiGMPpdiest_YuxH"/>
    <property type="match status" value="1"/>
</dbReference>
<dbReference type="PANTHER" id="PTHR33525">
    <property type="match status" value="1"/>
</dbReference>